<dbReference type="SUPFAM" id="SSF51735">
    <property type="entry name" value="NAD(P)-binding Rossmann-fold domains"/>
    <property type="match status" value="1"/>
</dbReference>
<protein>
    <recommendedName>
        <fullName evidence="2">Pyrroline-5-carboxylate reductase catalytic N-terminal domain-containing protein</fullName>
    </recommendedName>
</protein>
<evidence type="ECO:0000256" key="1">
    <source>
        <dbReference type="ARBA" id="ARBA00023002"/>
    </source>
</evidence>
<evidence type="ECO:0000313" key="4">
    <source>
        <dbReference type="Proteomes" id="UP000527143"/>
    </source>
</evidence>
<dbReference type="InterPro" id="IPR036291">
    <property type="entry name" value="NAD(P)-bd_dom_sf"/>
</dbReference>
<dbReference type="Gene3D" id="3.40.50.720">
    <property type="entry name" value="NAD(P)-binding Rossmann-like Domain"/>
    <property type="match status" value="1"/>
</dbReference>
<comment type="caution">
    <text evidence="3">The sequence shown here is derived from an EMBL/GenBank/DDBJ whole genome shotgun (WGS) entry which is preliminary data.</text>
</comment>
<dbReference type="EMBL" id="JACIJF010000018">
    <property type="protein sequence ID" value="MBB5712479.1"/>
    <property type="molecule type" value="Genomic_DNA"/>
</dbReference>
<keyword evidence="1" id="KW-0560">Oxidoreductase</keyword>
<reference evidence="3 4" key="1">
    <citation type="submission" date="2020-08" db="EMBL/GenBank/DDBJ databases">
        <title>Genomic Encyclopedia of Type Strains, Phase IV (KMG-IV): sequencing the most valuable type-strain genomes for metagenomic binning, comparative biology and taxonomic classification.</title>
        <authorList>
            <person name="Goeker M."/>
        </authorList>
    </citation>
    <scope>NUCLEOTIDE SEQUENCE [LARGE SCALE GENOMIC DNA]</scope>
    <source>
        <strain evidence="3 4">DSM 26736</strain>
    </source>
</reference>
<dbReference type="Proteomes" id="UP000527143">
    <property type="component" value="Unassembled WGS sequence"/>
</dbReference>
<dbReference type="Pfam" id="PF03807">
    <property type="entry name" value="F420_oxidored"/>
    <property type="match status" value="1"/>
</dbReference>
<dbReference type="AlphaFoldDB" id="A0A840YS22"/>
<proteinExistence type="predicted"/>
<keyword evidence="4" id="KW-1185">Reference proteome</keyword>
<accession>A0A840YS22</accession>
<sequence>MTYSIIGSGAIGSALIRHFARVGVPVMVANSRGAAVLREIEDEFGPVVQAVDVETAARADVVILALPYASVPEIAGSADWTGKLVVDATNAIDFSNFTPAELGGRLSSHVVGETLAGASVVKGFNTLPAAVLAKDPVTSEGSRTIFLSSDDPQAADRVAELVRQLQFAPIYLGRIDEGGRLQQFGGALMVHSLVRQVP</sequence>
<dbReference type="RefSeq" id="WP_184091026.1">
    <property type="nucleotide sequence ID" value="NZ_JACIJF010000018.1"/>
</dbReference>
<gene>
    <name evidence="3" type="ORF">FHT02_003739</name>
</gene>
<evidence type="ECO:0000259" key="2">
    <source>
        <dbReference type="Pfam" id="PF03807"/>
    </source>
</evidence>
<name>A0A840YS22_9SPHN</name>
<dbReference type="InterPro" id="IPR028939">
    <property type="entry name" value="P5C_Rdtase_cat_N"/>
</dbReference>
<dbReference type="GO" id="GO:0016491">
    <property type="term" value="F:oxidoreductase activity"/>
    <property type="evidence" value="ECO:0007669"/>
    <property type="project" value="UniProtKB-KW"/>
</dbReference>
<dbReference type="PANTHER" id="PTHR14239">
    <property type="entry name" value="DUDULIN-RELATED"/>
    <property type="match status" value="1"/>
</dbReference>
<organism evidence="3 4">
    <name type="scientific">Sphingomonas xinjiangensis</name>
    <dbReference type="NCBI Taxonomy" id="643568"/>
    <lineage>
        <taxon>Bacteria</taxon>
        <taxon>Pseudomonadati</taxon>
        <taxon>Pseudomonadota</taxon>
        <taxon>Alphaproteobacteria</taxon>
        <taxon>Sphingomonadales</taxon>
        <taxon>Sphingomonadaceae</taxon>
        <taxon>Sphingomonas</taxon>
    </lineage>
</organism>
<evidence type="ECO:0000313" key="3">
    <source>
        <dbReference type="EMBL" id="MBB5712479.1"/>
    </source>
</evidence>
<feature type="domain" description="Pyrroline-5-carboxylate reductase catalytic N-terminal" evidence="2">
    <location>
        <begin position="4"/>
        <end position="90"/>
    </location>
</feature>
<dbReference type="InterPro" id="IPR051267">
    <property type="entry name" value="STEAP_metalloreductase"/>
</dbReference>